<dbReference type="PANTHER" id="PTHR44068">
    <property type="entry name" value="ZGC:194242"/>
    <property type="match status" value="1"/>
</dbReference>
<dbReference type="CDD" id="cd02440">
    <property type="entry name" value="AdoMet_MTases"/>
    <property type="match status" value="1"/>
</dbReference>
<keyword evidence="1" id="KW-0808">Transferase</keyword>
<dbReference type="Gene3D" id="3.40.50.150">
    <property type="entry name" value="Vaccinia Virus protein VP39"/>
    <property type="match status" value="1"/>
</dbReference>
<proteinExistence type="predicted"/>
<dbReference type="InterPro" id="IPR013216">
    <property type="entry name" value="Methyltransf_11"/>
</dbReference>
<dbReference type="SUPFAM" id="SSF53335">
    <property type="entry name" value="S-adenosyl-L-methionine-dependent methyltransferases"/>
    <property type="match status" value="1"/>
</dbReference>
<keyword evidence="4" id="KW-1185">Reference proteome</keyword>
<dbReference type="InterPro" id="IPR029063">
    <property type="entry name" value="SAM-dependent_MTases_sf"/>
</dbReference>
<feature type="domain" description="Methyltransferase type 11" evidence="2">
    <location>
        <begin position="40"/>
        <end position="138"/>
    </location>
</feature>
<evidence type="ECO:0000256" key="1">
    <source>
        <dbReference type="ARBA" id="ARBA00022679"/>
    </source>
</evidence>
<dbReference type="PANTHER" id="PTHR44068:SF1">
    <property type="entry name" value="HYPOTHETICAL LOC100005854"/>
    <property type="match status" value="1"/>
</dbReference>
<gene>
    <name evidence="3" type="ORF">L0665_08150</name>
</gene>
<dbReference type="GO" id="GO:0016126">
    <property type="term" value="P:sterol biosynthetic process"/>
    <property type="evidence" value="ECO:0007669"/>
    <property type="project" value="TreeGrafter"/>
</dbReference>
<dbReference type="RefSeq" id="WP_274925199.1">
    <property type="nucleotide sequence ID" value="NZ_JAKELO010000002.1"/>
</dbReference>
<dbReference type="GO" id="GO:0003838">
    <property type="term" value="F:sterol 24-C-methyltransferase activity"/>
    <property type="evidence" value="ECO:0007669"/>
    <property type="project" value="TreeGrafter"/>
</dbReference>
<accession>A0A9Q4PW07</accession>
<dbReference type="GO" id="GO:0032259">
    <property type="term" value="P:methylation"/>
    <property type="evidence" value="ECO:0007669"/>
    <property type="project" value="UniProtKB-KW"/>
</dbReference>
<evidence type="ECO:0000259" key="2">
    <source>
        <dbReference type="Pfam" id="PF08241"/>
    </source>
</evidence>
<dbReference type="EMBL" id="JAKELO010000002">
    <property type="protein sequence ID" value="MDE4908575.1"/>
    <property type="molecule type" value="Genomic_DNA"/>
</dbReference>
<evidence type="ECO:0000313" key="3">
    <source>
        <dbReference type="EMBL" id="MDE4908575.1"/>
    </source>
</evidence>
<dbReference type="Pfam" id="PF08241">
    <property type="entry name" value="Methyltransf_11"/>
    <property type="match status" value="1"/>
</dbReference>
<organism evidence="3 4">
    <name type="scientific">Methanogenium marinum</name>
    <dbReference type="NCBI Taxonomy" id="348610"/>
    <lineage>
        <taxon>Archaea</taxon>
        <taxon>Methanobacteriati</taxon>
        <taxon>Methanobacteriota</taxon>
        <taxon>Stenosarchaea group</taxon>
        <taxon>Methanomicrobia</taxon>
        <taxon>Methanomicrobiales</taxon>
        <taxon>Methanomicrobiaceae</taxon>
        <taxon>Methanogenium</taxon>
    </lineage>
</organism>
<protein>
    <submittedName>
        <fullName evidence="3">Class I SAM-dependent methyltransferase</fullName>
    </submittedName>
</protein>
<name>A0A9Q4PW07_9EURY</name>
<dbReference type="Proteomes" id="UP001143747">
    <property type="component" value="Unassembled WGS sequence"/>
</dbReference>
<keyword evidence="3" id="KW-0489">Methyltransferase</keyword>
<reference evidence="3" key="1">
    <citation type="submission" date="2022-01" db="EMBL/GenBank/DDBJ databases">
        <title>Draft genome of Methanogenium marinum DSM 15558.</title>
        <authorList>
            <person name="Chen S.-C."/>
            <person name="You Y.-T."/>
        </authorList>
    </citation>
    <scope>NUCLEOTIDE SEQUENCE</scope>
    <source>
        <strain evidence="3">DSM 15558</strain>
    </source>
</reference>
<evidence type="ECO:0000313" key="4">
    <source>
        <dbReference type="Proteomes" id="UP001143747"/>
    </source>
</evidence>
<comment type="caution">
    <text evidence="3">The sequence shown here is derived from an EMBL/GenBank/DDBJ whole genome shotgun (WGS) entry which is preliminary data.</text>
</comment>
<sequence>MNTEEARQFNSILKTAFAPVNPAVAHQITENCGITKGTAIDIGSGPGHLAIELARLTSLTIYALDISEAMFPIATENIQKAGLSDRIIPVTGNVMEMPFADASADLIISKGSVFFWEDTATAFQEIQRVLTPGGKAFIGGGFGTEEILSRVKQTMDTIDPIWIVGVRKRLGKETADRFRYALETAGIQDYKIIHDSWQLWIIFGKENAQ</sequence>
<dbReference type="AlphaFoldDB" id="A0A9Q4PW07"/>
<dbReference type="InterPro" id="IPR050447">
    <property type="entry name" value="Erg6_SMT_methyltransf"/>
</dbReference>